<evidence type="ECO:0000313" key="2">
    <source>
        <dbReference type="Proteomes" id="UP000707352"/>
    </source>
</evidence>
<dbReference type="InterPro" id="IPR036374">
    <property type="entry name" value="OxRdtase_Mopterin-bd_sf"/>
</dbReference>
<gene>
    <name evidence="1" type="ORF">HB375_13520</name>
</gene>
<evidence type="ECO:0008006" key="3">
    <source>
        <dbReference type="Google" id="ProtNLM"/>
    </source>
</evidence>
<dbReference type="Proteomes" id="UP000707352">
    <property type="component" value="Unassembled WGS sequence"/>
</dbReference>
<name>A0ABX0VCP7_9HYPH</name>
<sequence>MLAFPQKILTSKRTLLYRSEGPLMRMALYLFLVALMGVGEAALASEPLPAPTGPVILTISGKIEQTNAPGEARFDKAMLEALGSASITTSSEVSDKAQFFEGVPLRAVIERIGGKGATMKATALNDYTVDIPLEDLKYEPLLALRVDGQVLKVRDKGPIWIIYPRDSVAILKDVRFNSRWVWQLSRLHIE</sequence>
<comment type="caution">
    <text evidence="1">The sequence shown here is derived from an EMBL/GenBank/DDBJ whole genome shotgun (WGS) entry which is preliminary data.</text>
</comment>
<organism evidence="1 2">
    <name type="scientific">Microvirga terricola</name>
    <dbReference type="NCBI Taxonomy" id="2719797"/>
    <lineage>
        <taxon>Bacteria</taxon>
        <taxon>Pseudomonadati</taxon>
        <taxon>Pseudomonadota</taxon>
        <taxon>Alphaproteobacteria</taxon>
        <taxon>Hyphomicrobiales</taxon>
        <taxon>Methylobacteriaceae</taxon>
        <taxon>Microvirga</taxon>
    </lineage>
</organism>
<dbReference type="SUPFAM" id="SSF56524">
    <property type="entry name" value="Oxidoreductase molybdopterin-binding domain"/>
    <property type="match status" value="1"/>
</dbReference>
<protein>
    <recommendedName>
        <fullName evidence="3">Oxidoreductase molybdopterin-binding domain-containing protein</fullName>
    </recommendedName>
</protein>
<keyword evidence="2" id="KW-1185">Reference proteome</keyword>
<dbReference type="Gene3D" id="3.90.420.10">
    <property type="entry name" value="Oxidoreductase, molybdopterin-binding domain"/>
    <property type="match status" value="1"/>
</dbReference>
<dbReference type="EMBL" id="JAATJS010000004">
    <property type="protein sequence ID" value="NIX77618.1"/>
    <property type="molecule type" value="Genomic_DNA"/>
</dbReference>
<evidence type="ECO:0000313" key="1">
    <source>
        <dbReference type="EMBL" id="NIX77618.1"/>
    </source>
</evidence>
<accession>A0ABX0VCP7</accession>
<dbReference type="RefSeq" id="WP_167673513.1">
    <property type="nucleotide sequence ID" value="NZ_JAATJS010000004.1"/>
</dbReference>
<reference evidence="1 2" key="1">
    <citation type="submission" date="2020-03" db="EMBL/GenBank/DDBJ databases">
        <title>The genome sequence of Microvirga sp. c23x22.</title>
        <authorList>
            <person name="Zhang X."/>
        </authorList>
    </citation>
    <scope>NUCLEOTIDE SEQUENCE [LARGE SCALE GENOMIC DNA]</scope>
    <source>
        <strain evidence="2">c23x22</strain>
    </source>
</reference>
<proteinExistence type="predicted"/>